<protein>
    <submittedName>
        <fullName evidence="2">Uncharacterized protein</fullName>
    </submittedName>
</protein>
<accession>A0ABU3U6D2</accession>
<keyword evidence="1" id="KW-0732">Signal</keyword>
<evidence type="ECO:0000313" key="2">
    <source>
        <dbReference type="EMBL" id="MDU8885955.1"/>
    </source>
</evidence>
<evidence type="ECO:0000313" key="3">
    <source>
        <dbReference type="Proteomes" id="UP001268651"/>
    </source>
</evidence>
<sequence length="581" mass="66868">MKTNFKLLFVLPFFALLMFSSCQDEVMEITETNEEQVFEADSEVAELMSKVATYDGSKDNIIDGANELSLKLPVTVIANGEQIVVASVEDYNKIEANFDAFEDDDDSLEIVYPVTVTLRDHSEVVVNSRTELDALRDNSTDEEDDDIECIDFKYPISFSVYDPNFQVIDVITVENDTQLYRFIHNLEAGVLVSLNFPVTMIYADGSTIEVHTYFELARVILEARHICDEDDDNDYNDDDFTIERLNSLLVSCPWVVHDLRRNNSDLANEYREYVMFFFENGVVKVRARNGDMLTGEWSTVMTDHGPKITLEFDTLVDFTLQWFVYEIEPGKIKLYTEGGNRIILRKNCDVAHEPTPEQVEAILQECIWRIARIYIDNNDHDQEYIGTPLKFESDGVVKLRVNGEFITGTWDILSTSAGLALQMSFDNRPELNLYWLIRVINEEKVVLVNNNSEMLLRRHCPDNDGDILYINDILIDGLWNFALYQIENDILTDQYSMFSIDFFANGGLKILNPNEQVVDYGAWLAYRNEGLYLGLNFGLDSGFSEFNHRWKIVEISETRIELHDLSSTGLIERKLVLEKTL</sequence>
<keyword evidence="3" id="KW-1185">Reference proteome</keyword>
<dbReference type="RefSeq" id="WP_316661881.1">
    <property type="nucleotide sequence ID" value="NZ_JAWHTF010000003.1"/>
</dbReference>
<dbReference type="PROSITE" id="PS51257">
    <property type="entry name" value="PROKAR_LIPOPROTEIN"/>
    <property type="match status" value="1"/>
</dbReference>
<dbReference type="EMBL" id="JAWHTF010000003">
    <property type="protein sequence ID" value="MDU8885955.1"/>
    <property type="molecule type" value="Genomic_DNA"/>
</dbReference>
<gene>
    <name evidence="2" type="ORF">RXV94_07265</name>
</gene>
<organism evidence="2 3">
    <name type="scientific">Gilvirhabdus luticola</name>
    <dbReference type="NCBI Taxonomy" id="3079858"/>
    <lineage>
        <taxon>Bacteria</taxon>
        <taxon>Pseudomonadati</taxon>
        <taxon>Bacteroidota</taxon>
        <taxon>Flavobacteriia</taxon>
        <taxon>Flavobacteriales</taxon>
        <taxon>Flavobacteriaceae</taxon>
        <taxon>Gilvirhabdus</taxon>
    </lineage>
</organism>
<feature type="signal peptide" evidence="1">
    <location>
        <begin position="1"/>
        <end position="24"/>
    </location>
</feature>
<dbReference type="Proteomes" id="UP001268651">
    <property type="component" value="Unassembled WGS sequence"/>
</dbReference>
<evidence type="ECO:0000256" key="1">
    <source>
        <dbReference type="SAM" id="SignalP"/>
    </source>
</evidence>
<feature type="chain" id="PRO_5045371881" evidence="1">
    <location>
        <begin position="25"/>
        <end position="581"/>
    </location>
</feature>
<proteinExistence type="predicted"/>
<name>A0ABU3U6D2_9FLAO</name>
<reference evidence="2 3" key="1">
    <citation type="submission" date="2023-10" db="EMBL/GenBank/DDBJ databases">
        <title>Marimonas sp. nov. isolated from tidal mud flat.</title>
        <authorList>
            <person name="Jaincy N.J."/>
            <person name="Srinivasan S."/>
            <person name="Lee S.-S."/>
        </authorList>
    </citation>
    <scope>NUCLEOTIDE SEQUENCE [LARGE SCALE GENOMIC DNA]</scope>
    <source>
        <strain evidence="2 3">MJ-SS3</strain>
    </source>
</reference>
<comment type="caution">
    <text evidence="2">The sequence shown here is derived from an EMBL/GenBank/DDBJ whole genome shotgun (WGS) entry which is preliminary data.</text>
</comment>